<comment type="similarity">
    <text evidence="1">Belongs to the glycosyl hydrolase 29 family.</text>
</comment>
<dbReference type="GO" id="GO:0016139">
    <property type="term" value="P:glycoside catabolic process"/>
    <property type="evidence" value="ECO:0007669"/>
    <property type="project" value="TreeGrafter"/>
</dbReference>
<dbReference type="Pfam" id="PF00059">
    <property type="entry name" value="Lectin_C"/>
    <property type="match status" value="1"/>
</dbReference>
<dbReference type="Pfam" id="PF01120">
    <property type="entry name" value="Alpha_L_fucos"/>
    <property type="match status" value="1"/>
</dbReference>
<dbReference type="PANTHER" id="PTHR10030">
    <property type="entry name" value="ALPHA-L-FUCOSIDASE"/>
    <property type="match status" value="1"/>
</dbReference>
<evidence type="ECO:0000313" key="7">
    <source>
        <dbReference type="Proteomes" id="UP000887540"/>
    </source>
</evidence>
<dbReference type="InterPro" id="IPR016186">
    <property type="entry name" value="C-type_lectin-like/link_sf"/>
</dbReference>
<evidence type="ECO:0000256" key="2">
    <source>
        <dbReference type="ARBA" id="ARBA00012662"/>
    </source>
</evidence>
<dbReference type="WBParaSite" id="ACRNAN_scaffold517.g9307.t1">
    <property type="protein sequence ID" value="ACRNAN_scaffold517.g9307.t1"/>
    <property type="gene ID" value="ACRNAN_scaffold517.g9307"/>
</dbReference>
<evidence type="ECO:0000256" key="4">
    <source>
        <dbReference type="ARBA" id="ARBA00022801"/>
    </source>
</evidence>
<evidence type="ECO:0000256" key="5">
    <source>
        <dbReference type="ARBA" id="ARBA00023295"/>
    </source>
</evidence>
<keyword evidence="7" id="KW-1185">Reference proteome</keyword>
<evidence type="ECO:0000256" key="1">
    <source>
        <dbReference type="ARBA" id="ARBA00007951"/>
    </source>
</evidence>
<reference evidence="8" key="1">
    <citation type="submission" date="2022-11" db="UniProtKB">
        <authorList>
            <consortium name="WormBaseParasite"/>
        </authorList>
    </citation>
    <scope>IDENTIFICATION</scope>
</reference>
<keyword evidence="5" id="KW-0326">Glycosidase</keyword>
<dbReference type="Proteomes" id="UP000887540">
    <property type="component" value="Unplaced"/>
</dbReference>
<keyword evidence="4" id="KW-0378">Hydrolase</keyword>
<dbReference type="InterPro" id="IPR057739">
    <property type="entry name" value="Glyco_hydro_29_N"/>
</dbReference>
<evidence type="ECO:0000259" key="6">
    <source>
        <dbReference type="PROSITE" id="PS50041"/>
    </source>
</evidence>
<proteinExistence type="inferred from homology"/>
<dbReference type="PROSITE" id="PS50041">
    <property type="entry name" value="C_TYPE_LECTIN_2"/>
    <property type="match status" value="1"/>
</dbReference>
<dbReference type="SMART" id="SM00034">
    <property type="entry name" value="CLECT"/>
    <property type="match status" value="1"/>
</dbReference>
<dbReference type="SUPFAM" id="SSF56436">
    <property type="entry name" value="C-type lectin-like"/>
    <property type="match status" value="1"/>
</dbReference>
<dbReference type="SUPFAM" id="SSF51445">
    <property type="entry name" value="(Trans)glycosidases"/>
    <property type="match status" value="1"/>
</dbReference>
<dbReference type="Gene3D" id="3.10.100.10">
    <property type="entry name" value="Mannose-Binding Protein A, subunit A"/>
    <property type="match status" value="1"/>
</dbReference>
<dbReference type="InterPro" id="IPR000933">
    <property type="entry name" value="Glyco_hydro_29"/>
</dbReference>
<dbReference type="InterPro" id="IPR017853">
    <property type="entry name" value="GH"/>
</dbReference>
<sequence length="253" mass="27980">MTGMFLDVLYPVKDTIIVNDRWGYDAECKHGGFLTCSDRYLPGTLQKRKWEDANSIDCCSWGFRSNMNTIVSVFTTKGFIQVNYTTPSSLNGGIQVDIGPIPLVKFPVNYALGLKIEYAADQKLSCPEGFTQSTVNTNKCYKILNTPLSYANADKTCRNVSDSFISIDNTFENADIASNLAKTSCQSAYIGLEEVGTTWYWANRDLSAYRNWASNNPSTDPTATCAVINVSTGKWTNQDCSTPQCAVCVYALE</sequence>
<dbReference type="GO" id="GO:0006004">
    <property type="term" value="P:fucose metabolic process"/>
    <property type="evidence" value="ECO:0007669"/>
    <property type="project" value="TreeGrafter"/>
</dbReference>
<keyword evidence="3" id="KW-0732">Signal</keyword>
<dbReference type="EC" id="3.2.1.51" evidence="2"/>
<feature type="domain" description="C-type lectin" evidence="6">
    <location>
        <begin position="136"/>
        <end position="249"/>
    </location>
</feature>
<evidence type="ECO:0000313" key="8">
    <source>
        <dbReference type="WBParaSite" id="ACRNAN_scaffold517.g9307.t1"/>
    </source>
</evidence>
<name>A0A914E241_9BILA</name>
<protein>
    <recommendedName>
        <fullName evidence="2">alpha-L-fucosidase</fullName>
        <ecNumber evidence="2">3.2.1.51</ecNumber>
    </recommendedName>
</protein>
<accession>A0A914E241</accession>
<dbReference type="PANTHER" id="PTHR10030:SF37">
    <property type="entry name" value="ALPHA-L-FUCOSIDASE-RELATED"/>
    <property type="match status" value="1"/>
</dbReference>
<dbReference type="InterPro" id="IPR001304">
    <property type="entry name" value="C-type_lectin-like"/>
</dbReference>
<dbReference type="Gene3D" id="3.20.20.80">
    <property type="entry name" value="Glycosidases"/>
    <property type="match status" value="1"/>
</dbReference>
<dbReference type="GO" id="GO:0005764">
    <property type="term" value="C:lysosome"/>
    <property type="evidence" value="ECO:0007669"/>
    <property type="project" value="TreeGrafter"/>
</dbReference>
<dbReference type="CDD" id="cd00037">
    <property type="entry name" value="CLECT"/>
    <property type="match status" value="1"/>
</dbReference>
<organism evidence="7 8">
    <name type="scientific">Acrobeloides nanus</name>
    <dbReference type="NCBI Taxonomy" id="290746"/>
    <lineage>
        <taxon>Eukaryota</taxon>
        <taxon>Metazoa</taxon>
        <taxon>Ecdysozoa</taxon>
        <taxon>Nematoda</taxon>
        <taxon>Chromadorea</taxon>
        <taxon>Rhabditida</taxon>
        <taxon>Tylenchina</taxon>
        <taxon>Cephalobomorpha</taxon>
        <taxon>Cephaloboidea</taxon>
        <taxon>Cephalobidae</taxon>
        <taxon>Acrobeloides</taxon>
    </lineage>
</organism>
<evidence type="ECO:0000256" key="3">
    <source>
        <dbReference type="ARBA" id="ARBA00022729"/>
    </source>
</evidence>
<dbReference type="GO" id="GO:0004560">
    <property type="term" value="F:alpha-L-fucosidase activity"/>
    <property type="evidence" value="ECO:0007669"/>
    <property type="project" value="UniProtKB-EC"/>
</dbReference>
<dbReference type="InterPro" id="IPR016187">
    <property type="entry name" value="CTDL_fold"/>
</dbReference>
<dbReference type="AlphaFoldDB" id="A0A914E241"/>